<reference evidence="1" key="2">
    <citation type="submission" date="2020-06" db="EMBL/GenBank/DDBJ databases">
        <authorList>
            <person name="Sheffer M."/>
        </authorList>
    </citation>
    <scope>NUCLEOTIDE SEQUENCE</scope>
</reference>
<evidence type="ECO:0000313" key="1">
    <source>
        <dbReference type="EMBL" id="KAF8768390.1"/>
    </source>
</evidence>
<proteinExistence type="predicted"/>
<dbReference type="Proteomes" id="UP000807504">
    <property type="component" value="Unassembled WGS sequence"/>
</dbReference>
<comment type="caution">
    <text evidence="1">The sequence shown here is derived from an EMBL/GenBank/DDBJ whole genome shotgun (WGS) entry which is preliminary data.</text>
</comment>
<reference evidence="1" key="1">
    <citation type="journal article" date="2020" name="bioRxiv">
        <title>Chromosome-level reference genome of the European wasp spider Argiope bruennichi: a resource for studies on range expansion and evolutionary adaptation.</title>
        <authorList>
            <person name="Sheffer M.M."/>
            <person name="Hoppe A."/>
            <person name="Krehenwinkel H."/>
            <person name="Uhl G."/>
            <person name="Kuss A.W."/>
            <person name="Jensen L."/>
            <person name="Jensen C."/>
            <person name="Gillespie R.G."/>
            <person name="Hoff K.J."/>
            <person name="Prost S."/>
        </authorList>
    </citation>
    <scope>NUCLEOTIDE SEQUENCE</scope>
</reference>
<gene>
    <name evidence="1" type="ORF">HNY73_021214</name>
</gene>
<evidence type="ECO:0000313" key="2">
    <source>
        <dbReference type="Proteomes" id="UP000807504"/>
    </source>
</evidence>
<sequence length="72" mass="8472">MVLPVPLTVLSSHLKRCIALPLLFIDRWLHRISYICFVDGITDYTKILFSFSYKGFLLLLLRKGENEYCLYT</sequence>
<dbReference type="EMBL" id="JABXBU010002230">
    <property type="protein sequence ID" value="KAF8768390.1"/>
    <property type="molecule type" value="Genomic_DNA"/>
</dbReference>
<organism evidence="1 2">
    <name type="scientific">Argiope bruennichi</name>
    <name type="common">Wasp spider</name>
    <name type="synonym">Aranea bruennichi</name>
    <dbReference type="NCBI Taxonomy" id="94029"/>
    <lineage>
        <taxon>Eukaryota</taxon>
        <taxon>Metazoa</taxon>
        <taxon>Ecdysozoa</taxon>
        <taxon>Arthropoda</taxon>
        <taxon>Chelicerata</taxon>
        <taxon>Arachnida</taxon>
        <taxon>Araneae</taxon>
        <taxon>Araneomorphae</taxon>
        <taxon>Entelegynae</taxon>
        <taxon>Araneoidea</taxon>
        <taxon>Araneidae</taxon>
        <taxon>Argiope</taxon>
    </lineage>
</organism>
<keyword evidence="2" id="KW-1185">Reference proteome</keyword>
<name>A0A8T0EAM1_ARGBR</name>
<accession>A0A8T0EAM1</accession>
<protein>
    <submittedName>
        <fullName evidence="1">Uncharacterized protein</fullName>
    </submittedName>
</protein>
<dbReference type="AlphaFoldDB" id="A0A8T0EAM1"/>